<sequence>MRIVSKKPLFIRLAQPTYGAYLLKRNHVEPVGMEQLLTLQPPFLVIGNHAHTMDSFIVSSASPVHIRWVAGAYLFKLFGLRPMLERWIGAISKQQGRSDLFTIRAIGDALKQGDIVGLFPEGTRTWDGEPVGFDQAIAKLVRIFKVPVVVFHLEGFYGLKPRWADKKRKGKVYLRVFPPIMPDSIREMSVQELHERLLADIGFSYRTWQEKNQLPYVSKKAAEGVEQVLYLCPQCKQASTIVSKGITITCTHCHYSASLDPYDKLHTTQGTHHFDDIAYWHAWERQYIATPDASSLGFPPDRGVLLQTGDEQKLIILEKRFTLQMERTGMRIKSNAGKDLFLAFENIQSMIINAKNTVELYHDNTLYRIRIFKRGCILKYVEMYQAKRKSIEGDQA</sequence>
<gene>
    <name evidence="4" type="ORF">SDC9_62011</name>
</gene>
<evidence type="ECO:0000313" key="4">
    <source>
        <dbReference type="EMBL" id="MPM15640.1"/>
    </source>
</evidence>
<keyword evidence="2" id="KW-0012">Acyltransferase</keyword>
<dbReference type="CDD" id="cd07989">
    <property type="entry name" value="LPLAT_AGPAT-like"/>
    <property type="match status" value="1"/>
</dbReference>
<organism evidence="4">
    <name type="scientific">bioreactor metagenome</name>
    <dbReference type="NCBI Taxonomy" id="1076179"/>
    <lineage>
        <taxon>unclassified sequences</taxon>
        <taxon>metagenomes</taxon>
        <taxon>ecological metagenomes</taxon>
    </lineage>
</organism>
<evidence type="ECO:0000256" key="2">
    <source>
        <dbReference type="ARBA" id="ARBA00023315"/>
    </source>
</evidence>
<dbReference type="GO" id="GO:0003841">
    <property type="term" value="F:1-acylglycerol-3-phosphate O-acyltransferase activity"/>
    <property type="evidence" value="ECO:0007669"/>
    <property type="project" value="TreeGrafter"/>
</dbReference>
<dbReference type="EMBL" id="VSSQ01002477">
    <property type="protein sequence ID" value="MPM15640.1"/>
    <property type="molecule type" value="Genomic_DNA"/>
</dbReference>
<reference evidence="4" key="1">
    <citation type="submission" date="2019-08" db="EMBL/GenBank/DDBJ databases">
        <authorList>
            <person name="Kucharzyk K."/>
            <person name="Murdoch R.W."/>
            <person name="Higgins S."/>
            <person name="Loffler F."/>
        </authorList>
    </citation>
    <scope>NUCLEOTIDE SEQUENCE</scope>
</reference>
<keyword evidence="1" id="KW-0808">Transferase</keyword>
<dbReference type="PANTHER" id="PTHR10434">
    <property type="entry name" value="1-ACYL-SN-GLYCEROL-3-PHOSPHATE ACYLTRANSFERASE"/>
    <property type="match status" value="1"/>
</dbReference>
<protein>
    <recommendedName>
        <fullName evidence="3">Phospholipid/glycerol acyltransferase domain-containing protein</fullName>
    </recommendedName>
</protein>
<dbReference type="Pfam" id="PF01553">
    <property type="entry name" value="Acyltransferase"/>
    <property type="match status" value="1"/>
</dbReference>
<dbReference type="AlphaFoldDB" id="A0A644XHE9"/>
<feature type="domain" description="Phospholipid/glycerol acyltransferase" evidence="3">
    <location>
        <begin position="43"/>
        <end position="156"/>
    </location>
</feature>
<dbReference type="GO" id="GO:0006654">
    <property type="term" value="P:phosphatidic acid biosynthetic process"/>
    <property type="evidence" value="ECO:0007669"/>
    <property type="project" value="TreeGrafter"/>
</dbReference>
<comment type="caution">
    <text evidence="4">The sequence shown here is derived from an EMBL/GenBank/DDBJ whole genome shotgun (WGS) entry which is preliminary data.</text>
</comment>
<evidence type="ECO:0000259" key="3">
    <source>
        <dbReference type="SMART" id="SM00563"/>
    </source>
</evidence>
<accession>A0A644XHE9</accession>
<dbReference type="PANTHER" id="PTHR10434:SF66">
    <property type="entry name" value="PHOSPHOLIPID_GLYCEROL ACYLTRANSFERASE DOMAIN-CONTAINING PROTEIN"/>
    <property type="match status" value="1"/>
</dbReference>
<name>A0A644XHE9_9ZZZZ</name>
<dbReference type="SMART" id="SM00563">
    <property type="entry name" value="PlsC"/>
    <property type="match status" value="1"/>
</dbReference>
<proteinExistence type="predicted"/>
<dbReference type="SUPFAM" id="SSF69593">
    <property type="entry name" value="Glycerol-3-phosphate (1)-acyltransferase"/>
    <property type="match status" value="1"/>
</dbReference>
<dbReference type="InterPro" id="IPR002123">
    <property type="entry name" value="Plipid/glycerol_acylTrfase"/>
</dbReference>
<evidence type="ECO:0000256" key="1">
    <source>
        <dbReference type="ARBA" id="ARBA00022679"/>
    </source>
</evidence>